<dbReference type="InterPro" id="IPR036259">
    <property type="entry name" value="MFS_trans_sf"/>
</dbReference>
<evidence type="ECO:0000256" key="7">
    <source>
        <dbReference type="RuleBase" id="RU003346"/>
    </source>
</evidence>
<proteinExistence type="inferred from homology"/>
<feature type="transmembrane region" description="Helical" evidence="9">
    <location>
        <begin position="483"/>
        <end position="507"/>
    </location>
</feature>
<evidence type="ECO:0000256" key="9">
    <source>
        <dbReference type="SAM" id="Phobius"/>
    </source>
</evidence>
<gene>
    <name evidence="11" type="ORF">PENSUB_1426</name>
</gene>
<dbReference type="InterPro" id="IPR005828">
    <property type="entry name" value="MFS_sugar_transport-like"/>
</dbReference>
<name>A0A1Q5URV6_9EURO</name>
<dbReference type="OrthoDB" id="8120565at2759"/>
<comment type="caution">
    <text evidence="11">The sequence shown here is derived from an EMBL/GenBank/DDBJ whole genome shotgun (WGS) entry which is preliminary data.</text>
</comment>
<evidence type="ECO:0000256" key="5">
    <source>
        <dbReference type="ARBA" id="ARBA00022989"/>
    </source>
</evidence>
<dbReference type="PROSITE" id="PS50850">
    <property type="entry name" value="MFS"/>
    <property type="match status" value="1"/>
</dbReference>
<dbReference type="PANTHER" id="PTHR48022">
    <property type="entry name" value="PLASTIDIC GLUCOSE TRANSPORTER 4"/>
    <property type="match status" value="1"/>
</dbReference>
<feature type="transmembrane region" description="Helical" evidence="9">
    <location>
        <begin position="155"/>
        <end position="177"/>
    </location>
</feature>
<dbReference type="PRINTS" id="PR00171">
    <property type="entry name" value="SUGRTRNSPORT"/>
</dbReference>
<dbReference type="GO" id="GO:0005351">
    <property type="term" value="F:carbohydrate:proton symporter activity"/>
    <property type="evidence" value="ECO:0007669"/>
    <property type="project" value="TreeGrafter"/>
</dbReference>
<evidence type="ECO:0000256" key="8">
    <source>
        <dbReference type="SAM" id="MobiDB-lite"/>
    </source>
</evidence>
<dbReference type="Gene3D" id="1.20.1250.20">
    <property type="entry name" value="MFS general substrate transporter like domains"/>
    <property type="match status" value="1"/>
</dbReference>
<evidence type="ECO:0000313" key="12">
    <source>
        <dbReference type="Proteomes" id="UP000186955"/>
    </source>
</evidence>
<feature type="transmembrane region" description="Helical" evidence="9">
    <location>
        <begin position="103"/>
        <end position="123"/>
    </location>
</feature>
<keyword evidence="6 9" id="KW-0472">Membrane</keyword>
<evidence type="ECO:0000256" key="2">
    <source>
        <dbReference type="ARBA" id="ARBA00010992"/>
    </source>
</evidence>
<keyword evidence="11" id="KW-0762">Sugar transport</keyword>
<sequence>MAELKATSASAPEKFTSFAHDEHRSDDESPELSASDINYDSNGVRGILNSPYVCGAALLASFGGFSFGYDQGVISLILVMPQFVDQFPQVGENAPNYGFNKGFLTGMLELGAFLGCLLFPYLADRISRKWGITVATAFFTIGAIIQTSAQNYDSLVAGRFIGGIGVGTLAMGAPLYISEIAPPNLRGSLMVLEAISIVIGAIVAYWITYGTRAMSGDWAFRLPFLLQMIPGLVVGFGIHCFPFSPRWLALRDKNQESLQALSKLRRLPTTDKTVLLEWRGILTEDRFQKQILRDQHPNTGPLMMEVKQWLDLFRPRYLKRTCVAIAIPFFQQFSGINAFVYYAPTFFAELGQDYNMSLILSGMVNICQLIGAIPILLYMDKIGRRKIAIYGALAMAIPHLIMAGVVGKFNSSWESHQAVAWFGVALVYIYVLAYALSFGPLAWVLPAEVFPSSRRAKGVGIATATNWLANFIIGTVVPQMLVSIGWGTFLFFGVWCLIASVFSYFLVPETSNKSLEQVAAVFGDNLQADEEDLRRQVQREVWAVSSMQEQTP</sequence>
<dbReference type="InterPro" id="IPR005829">
    <property type="entry name" value="Sugar_transporter_CS"/>
</dbReference>
<keyword evidence="12" id="KW-1185">Reference proteome</keyword>
<accession>A0A1Q5URV6</accession>
<keyword evidence="3 7" id="KW-0813">Transport</keyword>
<dbReference type="GO" id="GO:0016020">
    <property type="term" value="C:membrane"/>
    <property type="evidence" value="ECO:0007669"/>
    <property type="project" value="UniProtKB-SubCell"/>
</dbReference>
<feature type="transmembrane region" description="Helical" evidence="9">
    <location>
        <begin position="322"/>
        <end position="342"/>
    </location>
</feature>
<comment type="subcellular location">
    <subcellularLocation>
        <location evidence="1">Membrane</location>
        <topology evidence="1">Multi-pass membrane protein</topology>
    </subcellularLocation>
</comment>
<dbReference type="AlphaFoldDB" id="A0A1Q5URV6"/>
<evidence type="ECO:0000259" key="10">
    <source>
        <dbReference type="PROSITE" id="PS50850"/>
    </source>
</evidence>
<dbReference type="InterPro" id="IPR050360">
    <property type="entry name" value="MFS_Sugar_Transporters"/>
</dbReference>
<feature type="transmembrane region" description="Helical" evidence="9">
    <location>
        <begin position="418"/>
        <end position="446"/>
    </location>
</feature>
<comment type="similarity">
    <text evidence="2 7">Belongs to the major facilitator superfamily. Sugar transporter (TC 2.A.1.1) family.</text>
</comment>
<feature type="transmembrane region" description="Helical" evidence="9">
    <location>
        <begin position="387"/>
        <end position="406"/>
    </location>
</feature>
<protein>
    <submittedName>
        <fullName evidence="11">High-affinity glucose transporter</fullName>
    </submittedName>
</protein>
<dbReference type="InterPro" id="IPR003663">
    <property type="entry name" value="Sugar/inositol_transpt"/>
</dbReference>
<organism evidence="11 12">
    <name type="scientific">Penicillium subrubescens</name>
    <dbReference type="NCBI Taxonomy" id="1316194"/>
    <lineage>
        <taxon>Eukaryota</taxon>
        <taxon>Fungi</taxon>
        <taxon>Dikarya</taxon>
        <taxon>Ascomycota</taxon>
        <taxon>Pezizomycotina</taxon>
        <taxon>Eurotiomycetes</taxon>
        <taxon>Eurotiomycetidae</taxon>
        <taxon>Eurotiales</taxon>
        <taxon>Aspergillaceae</taxon>
        <taxon>Penicillium</taxon>
    </lineage>
</organism>
<dbReference type="PANTHER" id="PTHR48022:SF14">
    <property type="entry name" value="MAJOR FACILITATOR SUPERFAMILY (MFS) PROFILE DOMAIN-CONTAINING PROTEIN-RELATED"/>
    <property type="match status" value="1"/>
</dbReference>
<evidence type="ECO:0000256" key="6">
    <source>
        <dbReference type="ARBA" id="ARBA00023136"/>
    </source>
</evidence>
<dbReference type="Pfam" id="PF00083">
    <property type="entry name" value="Sugar_tr"/>
    <property type="match status" value="1"/>
</dbReference>
<dbReference type="FunFam" id="1.20.1250.20:FF:000026">
    <property type="entry name" value="MFS quinate transporter QutD"/>
    <property type="match status" value="1"/>
</dbReference>
<dbReference type="EMBL" id="MNBE01000017">
    <property type="protein sequence ID" value="OKP15212.1"/>
    <property type="molecule type" value="Genomic_DNA"/>
</dbReference>
<dbReference type="PROSITE" id="PS00216">
    <property type="entry name" value="SUGAR_TRANSPORT_1"/>
    <property type="match status" value="1"/>
</dbReference>
<feature type="transmembrane region" description="Helical" evidence="9">
    <location>
        <begin position="354"/>
        <end position="378"/>
    </location>
</feature>
<dbReference type="InterPro" id="IPR020846">
    <property type="entry name" value="MFS_dom"/>
</dbReference>
<dbReference type="Proteomes" id="UP000186955">
    <property type="component" value="Unassembled WGS sequence"/>
</dbReference>
<keyword evidence="5 9" id="KW-1133">Transmembrane helix</keyword>
<feature type="region of interest" description="Disordered" evidence="8">
    <location>
        <begin position="16"/>
        <end position="35"/>
    </location>
</feature>
<dbReference type="NCBIfam" id="TIGR00879">
    <property type="entry name" value="SP"/>
    <property type="match status" value="1"/>
</dbReference>
<dbReference type="PROSITE" id="PS00217">
    <property type="entry name" value="SUGAR_TRANSPORT_2"/>
    <property type="match status" value="1"/>
</dbReference>
<feature type="transmembrane region" description="Helical" evidence="9">
    <location>
        <begin position="189"/>
        <end position="208"/>
    </location>
</feature>
<evidence type="ECO:0000256" key="4">
    <source>
        <dbReference type="ARBA" id="ARBA00022692"/>
    </source>
</evidence>
<reference evidence="11 12" key="1">
    <citation type="submission" date="2016-10" db="EMBL/GenBank/DDBJ databases">
        <title>Genome sequence of the ascomycete fungus Penicillium subrubescens.</title>
        <authorList>
            <person name="De Vries R.P."/>
            <person name="Peng M."/>
            <person name="Dilokpimol A."/>
            <person name="Hilden K."/>
            <person name="Makela M.R."/>
            <person name="Grigoriev I."/>
            <person name="Riley R."/>
            <person name="Granchi Z."/>
        </authorList>
    </citation>
    <scope>NUCLEOTIDE SEQUENCE [LARGE SCALE GENOMIC DNA]</scope>
    <source>
        <strain evidence="11 12">CBS 132785</strain>
    </source>
</reference>
<feature type="transmembrane region" description="Helical" evidence="9">
    <location>
        <begin position="220"/>
        <end position="241"/>
    </location>
</feature>
<feature type="transmembrane region" description="Helical" evidence="9">
    <location>
        <begin position="458"/>
        <end position="477"/>
    </location>
</feature>
<feature type="transmembrane region" description="Helical" evidence="9">
    <location>
        <begin position="130"/>
        <end position="149"/>
    </location>
</feature>
<evidence type="ECO:0000256" key="1">
    <source>
        <dbReference type="ARBA" id="ARBA00004141"/>
    </source>
</evidence>
<evidence type="ECO:0000256" key="3">
    <source>
        <dbReference type="ARBA" id="ARBA00022448"/>
    </source>
</evidence>
<feature type="domain" description="Major facilitator superfamily (MFS) profile" evidence="10">
    <location>
        <begin position="56"/>
        <end position="511"/>
    </location>
</feature>
<dbReference type="SUPFAM" id="SSF103473">
    <property type="entry name" value="MFS general substrate transporter"/>
    <property type="match status" value="1"/>
</dbReference>
<keyword evidence="4 9" id="KW-0812">Transmembrane</keyword>
<evidence type="ECO:0000313" key="11">
    <source>
        <dbReference type="EMBL" id="OKP15212.1"/>
    </source>
</evidence>